<comment type="caution">
    <text evidence="2">The sequence shown here is derived from an EMBL/GenBank/DDBJ whole genome shotgun (WGS) entry which is preliminary data.</text>
</comment>
<dbReference type="InterPro" id="IPR026960">
    <property type="entry name" value="RVT-Znf"/>
</dbReference>
<dbReference type="AlphaFoldDB" id="A0A8X7UMR1"/>
<keyword evidence="3" id="KW-1185">Reference proteome</keyword>
<feature type="domain" description="Reverse transcriptase zinc-binding" evidence="1">
    <location>
        <begin position="20"/>
        <end position="53"/>
    </location>
</feature>
<proteinExistence type="predicted"/>
<reference evidence="2 3" key="1">
    <citation type="submission" date="2020-02" db="EMBL/GenBank/DDBJ databases">
        <authorList>
            <person name="Ma Q."/>
            <person name="Huang Y."/>
            <person name="Song X."/>
            <person name="Pei D."/>
        </authorList>
    </citation>
    <scope>NUCLEOTIDE SEQUENCE [LARGE SCALE GENOMIC DNA]</scope>
    <source>
        <strain evidence="2">Sxm20200214</strain>
        <tissue evidence="2">Leaf</tissue>
    </source>
</reference>
<sequence>MCSYLACDAESMPYKGHDDRLGLQANPLCLLCNSHDEYHNHLFFECGYNFDLWSLVSSRCRVRPSDHGTKPPL</sequence>
<name>A0A8X7UMR1_BRACI</name>
<dbReference type="Proteomes" id="UP000886595">
    <property type="component" value="Unassembled WGS sequence"/>
</dbReference>
<dbReference type="EMBL" id="JAAMPC010000011">
    <property type="protein sequence ID" value="KAG2283276.1"/>
    <property type="molecule type" value="Genomic_DNA"/>
</dbReference>
<dbReference type="OrthoDB" id="1109839at2759"/>
<evidence type="ECO:0000313" key="2">
    <source>
        <dbReference type="EMBL" id="KAG2283276.1"/>
    </source>
</evidence>
<evidence type="ECO:0000259" key="1">
    <source>
        <dbReference type="Pfam" id="PF13966"/>
    </source>
</evidence>
<organism evidence="2 3">
    <name type="scientific">Brassica carinata</name>
    <name type="common">Ethiopian mustard</name>
    <name type="synonym">Abyssinian cabbage</name>
    <dbReference type="NCBI Taxonomy" id="52824"/>
    <lineage>
        <taxon>Eukaryota</taxon>
        <taxon>Viridiplantae</taxon>
        <taxon>Streptophyta</taxon>
        <taxon>Embryophyta</taxon>
        <taxon>Tracheophyta</taxon>
        <taxon>Spermatophyta</taxon>
        <taxon>Magnoliopsida</taxon>
        <taxon>eudicotyledons</taxon>
        <taxon>Gunneridae</taxon>
        <taxon>Pentapetalae</taxon>
        <taxon>rosids</taxon>
        <taxon>malvids</taxon>
        <taxon>Brassicales</taxon>
        <taxon>Brassicaceae</taxon>
        <taxon>Brassiceae</taxon>
        <taxon>Brassica</taxon>
    </lineage>
</organism>
<protein>
    <recommendedName>
        <fullName evidence="1">Reverse transcriptase zinc-binding domain-containing protein</fullName>
    </recommendedName>
</protein>
<gene>
    <name evidence="2" type="ORF">Bca52824_054496</name>
</gene>
<evidence type="ECO:0000313" key="3">
    <source>
        <dbReference type="Proteomes" id="UP000886595"/>
    </source>
</evidence>
<dbReference type="Pfam" id="PF13966">
    <property type="entry name" value="zf-RVT"/>
    <property type="match status" value="1"/>
</dbReference>
<accession>A0A8X7UMR1</accession>